<accession>A0AAV9V524</accession>
<sequence>MAEIVQVAEVKPVTEIKPNDLKQVVEIKQNEIKPDDAQVVAIKQDDKPQVVQIKQDEKRIVEIKQTEIKPKERSNTGFSSIRSGTPKVLGRVGCKVNRFFCRCLTFMPKALENAKDNMANFIQEYGPGN</sequence>
<protein>
    <submittedName>
        <fullName evidence="1">Uncharacterized protein</fullName>
    </submittedName>
</protein>
<dbReference type="Proteomes" id="UP001375240">
    <property type="component" value="Unassembled WGS sequence"/>
</dbReference>
<gene>
    <name evidence="1" type="ORF">TWF696_003800</name>
</gene>
<keyword evidence="2" id="KW-1185">Reference proteome</keyword>
<evidence type="ECO:0000313" key="2">
    <source>
        <dbReference type="Proteomes" id="UP001375240"/>
    </source>
</evidence>
<evidence type="ECO:0000313" key="1">
    <source>
        <dbReference type="EMBL" id="KAK6354660.1"/>
    </source>
</evidence>
<dbReference type="EMBL" id="JAVHNQ010000002">
    <property type="protein sequence ID" value="KAK6354660.1"/>
    <property type="molecule type" value="Genomic_DNA"/>
</dbReference>
<comment type="caution">
    <text evidence="1">The sequence shown here is derived from an EMBL/GenBank/DDBJ whole genome shotgun (WGS) entry which is preliminary data.</text>
</comment>
<organism evidence="1 2">
    <name type="scientific">Orbilia brochopaga</name>
    <dbReference type="NCBI Taxonomy" id="3140254"/>
    <lineage>
        <taxon>Eukaryota</taxon>
        <taxon>Fungi</taxon>
        <taxon>Dikarya</taxon>
        <taxon>Ascomycota</taxon>
        <taxon>Pezizomycotina</taxon>
        <taxon>Orbiliomycetes</taxon>
        <taxon>Orbiliales</taxon>
        <taxon>Orbiliaceae</taxon>
        <taxon>Orbilia</taxon>
    </lineage>
</organism>
<dbReference type="AlphaFoldDB" id="A0AAV9V524"/>
<name>A0AAV9V524_9PEZI</name>
<reference evidence="1 2" key="1">
    <citation type="submission" date="2019-10" db="EMBL/GenBank/DDBJ databases">
        <authorList>
            <person name="Palmer J.M."/>
        </authorList>
    </citation>
    <scope>NUCLEOTIDE SEQUENCE [LARGE SCALE GENOMIC DNA]</scope>
    <source>
        <strain evidence="1 2">TWF696</strain>
    </source>
</reference>
<proteinExistence type="predicted"/>